<sequence>MIPLLLFSMFSFTVRSALLAIAASAAFVNAAPSISLKITGSDSMSSVGDLKVMATVTNTGDETVKLLNDPHSPLSTLPADTFDISSDANGARPSFSGIKAKYVPEVAAARKAFTTLAPGQSIEVMHDLSEAYSFNEVNEGSYAIKARNLFYLVDDSAKVTPIHATTEAHTARLSGNLSTTRPVIQKRASYVGCTASEQSILVSAASAAQNYASGARSYLQSHTSSSSRFTTWFGTYTSSHHNTVLDHFSKISSNDFSSYTYDCTCNDAGVFAFVFPDQFGTVHLCPVFWQVPTTGTDSRGGTLVHESSHFTANGGTDDHVYGQSGCKQLASSNSNQAIDNADSHEYFAENNPAQS</sequence>
<evidence type="ECO:0000256" key="1">
    <source>
        <dbReference type="ARBA" id="ARBA00001947"/>
    </source>
</evidence>
<dbReference type="HOGENOM" id="CLU_041257_0_0_1"/>
<comment type="cofactor">
    <cofactor evidence="1">
        <name>Zn(2+)</name>
        <dbReference type="ChEBI" id="CHEBI:29105"/>
    </cofactor>
</comment>
<dbReference type="OrthoDB" id="412874at2759"/>
<feature type="signal peptide" evidence="8">
    <location>
        <begin position="1"/>
        <end position="16"/>
    </location>
</feature>
<keyword evidence="7" id="KW-0482">Metalloprotease</keyword>
<evidence type="ECO:0000256" key="5">
    <source>
        <dbReference type="ARBA" id="ARBA00022801"/>
    </source>
</evidence>
<keyword evidence="5" id="KW-0378">Hydrolase</keyword>
<name>K5VQJ1_AGABU</name>
<dbReference type="AlphaFoldDB" id="K5VQJ1"/>
<evidence type="ECO:0000256" key="2">
    <source>
        <dbReference type="ARBA" id="ARBA00010279"/>
    </source>
</evidence>
<dbReference type="EMBL" id="JH971400">
    <property type="protein sequence ID" value="EKM76734.1"/>
    <property type="molecule type" value="Genomic_DNA"/>
</dbReference>
<dbReference type="PANTHER" id="PTHR37016:SF3">
    <property type="entry name" value="NEUTRAL PROTEASE 2-RELATED"/>
    <property type="match status" value="1"/>
</dbReference>
<accession>K5VQJ1</accession>
<dbReference type="STRING" id="597362.K5VQJ1"/>
<proteinExistence type="inferred from homology"/>
<dbReference type="RefSeq" id="XP_007332636.1">
    <property type="nucleotide sequence ID" value="XM_007332574.1"/>
</dbReference>
<evidence type="ECO:0000256" key="4">
    <source>
        <dbReference type="ARBA" id="ARBA00022723"/>
    </source>
</evidence>
<organism evidence="10 11">
    <name type="scientific">Agaricus bisporus var. burnettii (strain JB137-S8 / ATCC MYA-4627 / FGSC 10392)</name>
    <name type="common">White button mushroom</name>
    <dbReference type="NCBI Taxonomy" id="597362"/>
    <lineage>
        <taxon>Eukaryota</taxon>
        <taxon>Fungi</taxon>
        <taxon>Dikarya</taxon>
        <taxon>Basidiomycota</taxon>
        <taxon>Agaricomycotina</taxon>
        <taxon>Agaricomycetes</taxon>
        <taxon>Agaricomycetidae</taxon>
        <taxon>Agaricales</taxon>
        <taxon>Agaricineae</taxon>
        <taxon>Agaricaceae</taxon>
        <taxon>Agaricus</taxon>
    </lineage>
</organism>
<dbReference type="PANTHER" id="PTHR37016">
    <property type="match status" value="1"/>
</dbReference>
<evidence type="ECO:0000256" key="6">
    <source>
        <dbReference type="ARBA" id="ARBA00022833"/>
    </source>
</evidence>
<feature type="chain" id="PRO_5003884915" description="Lysine-specific metallo-endopeptidase domain-containing protein" evidence="8">
    <location>
        <begin position="17"/>
        <end position="355"/>
    </location>
</feature>
<comment type="similarity">
    <text evidence="2">Belongs to the peptidase M35 family.</text>
</comment>
<dbReference type="InterPro" id="IPR024079">
    <property type="entry name" value="MetalloPept_cat_dom_sf"/>
</dbReference>
<dbReference type="Pfam" id="PF14521">
    <property type="entry name" value="Aspzincin_M35"/>
    <property type="match status" value="1"/>
</dbReference>
<dbReference type="InParanoid" id="K5VQJ1"/>
<keyword evidence="3" id="KW-0645">Protease</keyword>
<evidence type="ECO:0000256" key="3">
    <source>
        <dbReference type="ARBA" id="ARBA00022670"/>
    </source>
</evidence>
<keyword evidence="11" id="KW-1185">Reference proteome</keyword>
<keyword evidence="4" id="KW-0479">Metal-binding</keyword>
<evidence type="ECO:0000313" key="10">
    <source>
        <dbReference type="EMBL" id="EKM76734.1"/>
    </source>
</evidence>
<dbReference type="SUPFAM" id="SSF55486">
    <property type="entry name" value="Metalloproteases ('zincins'), catalytic domain"/>
    <property type="match status" value="1"/>
</dbReference>
<evidence type="ECO:0000313" key="11">
    <source>
        <dbReference type="Proteomes" id="UP000008493"/>
    </source>
</evidence>
<dbReference type="Gene3D" id="3.40.390.10">
    <property type="entry name" value="Collagenase (Catalytic Domain)"/>
    <property type="match status" value="1"/>
</dbReference>
<evidence type="ECO:0000256" key="8">
    <source>
        <dbReference type="SAM" id="SignalP"/>
    </source>
</evidence>
<dbReference type="GO" id="GO:0006508">
    <property type="term" value="P:proteolysis"/>
    <property type="evidence" value="ECO:0007669"/>
    <property type="project" value="UniProtKB-KW"/>
</dbReference>
<feature type="domain" description="Lysine-specific metallo-endopeptidase" evidence="9">
    <location>
        <begin position="217"/>
        <end position="349"/>
    </location>
</feature>
<keyword evidence="8" id="KW-0732">Signal</keyword>
<dbReference type="GeneID" id="18824796"/>
<dbReference type="SMART" id="SM01351">
    <property type="entry name" value="Aspzincin_M35"/>
    <property type="match status" value="1"/>
</dbReference>
<evidence type="ECO:0000259" key="9">
    <source>
        <dbReference type="SMART" id="SM01351"/>
    </source>
</evidence>
<dbReference type="Proteomes" id="UP000008493">
    <property type="component" value="Unassembled WGS sequence"/>
</dbReference>
<dbReference type="Gene3D" id="2.60.40.2970">
    <property type="match status" value="1"/>
</dbReference>
<protein>
    <recommendedName>
        <fullName evidence="9">Lysine-specific metallo-endopeptidase domain-containing protein</fullName>
    </recommendedName>
</protein>
<evidence type="ECO:0000256" key="7">
    <source>
        <dbReference type="ARBA" id="ARBA00023049"/>
    </source>
</evidence>
<dbReference type="InterPro" id="IPR050414">
    <property type="entry name" value="Fungal_M35_metalloproteases"/>
</dbReference>
<gene>
    <name evidence="10" type="ORF">AGABI1DRAFT_115620</name>
</gene>
<dbReference type="KEGG" id="abp:AGABI1DRAFT115620"/>
<keyword evidence="6" id="KW-0862">Zinc</keyword>
<dbReference type="OMA" id="RINCSCE"/>
<dbReference type="CDD" id="cd11306">
    <property type="entry name" value="M35_peptidyl-Lys"/>
    <property type="match status" value="1"/>
</dbReference>
<dbReference type="GO" id="GO:0046872">
    <property type="term" value="F:metal ion binding"/>
    <property type="evidence" value="ECO:0007669"/>
    <property type="project" value="UniProtKB-KW"/>
</dbReference>
<dbReference type="InterPro" id="IPR029463">
    <property type="entry name" value="Lys_MEP"/>
</dbReference>
<dbReference type="eggNOG" id="ENOG502SIJR">
    <property type="taxonomic scope" value="Eukaryota"/>
</dbReference>
<dbReference type="InterPro" id="IPR034115">
    <property type="entry name" value="M35_peptidyl-Lys"/>
</dbReference>
<reference evidence="11" key="1">
    <citation type="journal article" date="2012" name="Proc. Natl. Acad. Sci. U.S.A.">
        <title>Genome sequence of the button mushroom Agaricus bisporus reveals mechanisms governing adaptation to a humic-rich ecological niche.</title>
        <authorList>
            <person name="Morin E."/>
            <person name="Kohler A."/>
            <person name="Baker A.R."/>
            <person name="Foulongne-Oriol M."/>
            <person name="Lombard V."/>
            <person name="Nagy L.G."/>
            <person name="Ohm R.A."/>
            <person name="Patyshakuliyeva A."/>
            <person name="Brun A."/>
            <person name="Aerts A.L."/>
            <person name="Bailey A.M."/>
            <person name="Billette C."/>
            <person name="Coutinho P.M."/>
            <person name="Deakin G."/>
            <person name="Doddapaneni H."/>
            <person name="Floudas D."/>
            <person name="Grimwood J."/>
            <person name="Hilden K."/>
            <person name="Kuees U."/>
            <person name="LaButti K.M."/>
            <person name="Lapidus A."/>
            <person name="Lindquist E.A."/>
            <person name="Lucas S.M."/>
            <person name="Murat C."/>
            <person name="Riley R.W."/>
            <person name="Salamov A.A."/>
            <person name="Schmutz J."/>
            <person name="Subramanian V."/>
            <person name="Woesten H.A.B."/>
            <person name="Xu J."/>
            <person name="Eastwood D.C."/>
            <person name="Foster G.D."/>
            <person name="Sonnenberg A.S."/>
            <person name="Cullen D."/>
            <person name="de Vries R.P."/>
            <person name="Lundell T."/>
            <person name="Hibbett D.S."/>
            <person name="Henrissat B."/>
            <person name="Burton K.S."/>
            <person name="Kerrigan R.W."/>
            <person name="Challen M.P."/>
            <person name="Grigoriev I.V."/>
            <person name="Martin F."/>
        </authorList>
    </citation>
    <scope>NUCLEOTIDE SEQUENCE [LARGE SCALE GENOMIC DNA]</scope>
    <source>
        <strain evidence="11">JB137-S8 / ATCC MYA-4627 / FGSC 10392</strain>
    </source>
</reference>
<dbReference type="GO" id="GO:0004222">
    <property type="term" value="F:metalloendopeptidase activity"/>
    <property type="evidence" value="ECO:0007669"/>
    <property type="project" value="InterPro"/>
</dbReference>